<keyword evidence="5 6" id="KW-0472">Membrane</keyword>
<dbReference type="PROSITE" id="PS50850">
    <property type="entry name" value="MFS"/>
    <property type="match status" value="1"/>
</dbReference>
<evidence type="ECO:0000313" key="9">
    <source>
        <dbReference type="Proteomes" id="UP000051155"/>
    </source>
</evidence>
<evidence type="ECO:0000259" key="7">
    <source>
        <dbReference type="PROSITE" id="PS50850"/>
    </source>
</evidence>
<dbReference type="PATRIC" id="fig|1423812.3.peg.1999"/>
<dbReference type="GO" id="GO:0022857">
    <property type="term" value="F:transmembrane transporter activity"/>
    <property type="evidence" value="ECO:0007669"/>
    <property type="project" value="InterPro"/>
</dbReference>
<comment type="subcellular location">
    <subcellularLocation>
        <location evidence="1">Cell membrane</location>
        <topology evidence="1">Multi-pass membrane protein</topology>
    </subcellularLocation>
</comment>
<keyword evidence="3 6" id="KW-0812">Transmembrane</keyword>
<evidence type="ECO:0000256" key="3">
    <source>
        <dbReference type="ARBA" id="ARBA00022692"/>
    </source>
</evidence>
<feature type="transmembrane region" description="Helical" evidence="6">
    <location>
        <begin position="108"/>
        <end position="129"/>
    </location>
</feature>
<dbReference type="Gene3D" id="1.20.1720.10">
    <property type="entry name" value="Multidrug resistance protein D"/>
    <property type="match status" value="1"/>
</dbReference>
<feature type="transmembrane region" description="Helical" evidence="6">
    <location>
        <begin position="296"/>
        <end position="316"/>
    </location>
</feature>
<dbReference type="Pfam" id="PF07690">
    <property type="entry name" value="MFS_1"/>
    <property type="match status" value="1"/>
</dbReference>
<sequence length="451" mass="49422">MSSEISTHKRTIVTTLVLVSTFFNLASQTMMVTALPVIQHTLHVSLTSAQWLTAGYMLIIGIVTPLSSNLYDKYTNRQVFLTTTVVFIMGSLLGSFAVSFWMLLAARLLQACAGGILLSFQMTTMVTIYPAAKRGTVLGMSGLVIASGPALGPTVAGVILNYFNWHYLFTLLLPFSVLILIIAYFVFPNYSQKRAVKIDLPSVFLSLIGSSLALASLTVFQQNLWYGMGMLIVGGGILAIFARRQFKLPEPMLRIELLKLRSFRILTFIGMLAFMVLIGTEQIIPIFVENVEGLSSMHAGLILLPGAIANALFAALAGRYYDTHGPKVLISVGVALMLIATIPFITINTQTPIWLITCAYMLRMIGNALVFSPAMSEAFKDVPMPHISHATALNNAFRQVAAAVSVTVMIVIADFPASFINGTRLAIWFTVLLLGITEFLFYVYLKHPQKK</sequence>
<dbReference type="SUPFAM" id="SSF103473">
    <property type="entry name" value="MFS general substrate transporter"/>
    <property type="match status" value="1"/>
</dbReference>
<feature type="transmembrane region" description="Helical" evidence="6">
    <location>
        <begin position="136"/>
        <end position="159"/>
    </location>
</feature>
<gene>
    <name evidence="8" type="ORF">FD20_GL001881</name>
</gene>
<dbReference type="OrthoDB" id="9816041at2"/>
<feature type="transmembrane region" description="Helical" evidence="6">
    <location>
        <begin position="198"/>
        <end position="218"/>
    </location>
</feature>
<dbReference type="PANTHER" id="PTHR42718:SF24">
    <property type="entry name" value="MAJOR FACILITATOR SUPERFAMILY (MFS) PROFILE DOMAIN-CONTAINING PROTEIN"/>
    <property type="match status" value="1"/>
</dbReference>
<protein>
    <submittedName>
        <fullName evidence="8">Multidrug resistance protein B</fullName>
    </submittedName>
</protein>
<evidence type="ECO:0000256" key="1">
    <source>
        <dbReference type="ARBA" id="ARBA00004651"/>
    </source>
</evidence>
<feature type="transmembrane region" description="Helical" evidence="6">
    <location>
        <begin position="328"/>
        <end position="347"/>
    </location>
</feature>
<comment type="caution">
    <text evidence="8">The sequence shown here is derived from an EMBL/GenBank/DDBJ whole genome shotgun (WGS) entry which is preliminary data.</text>
</comment>
<keyword evidence="4 6" id="KW-1133">Transmembrane helix</keyword>
<dbReference type="Gene3D" id="1.20.1250.20">
    <property type="entry name" value="MFS general substrate transporter like domains"/>
    <property type="match status" value="1"/>
</dbReference>
<evidence type="ECO:0000313" key="8">
    <source>
        <dbReference type="EMBL" id="KRL38268.1"/>
    </source>
</evidence>
<organism evidence="8 9">
    <name type="scientific">Liquorilactobacillus uvarum DSM 19971</name>
    <dbReference type="NCBI Taxonomy" id="1423812"/>
    <lineage>
        <taxon>Bacteria</taxon>
        <taxon>Bacillati</taxon>
        <taxon>Bacillota</taxon>
        <taxon>Bacilli</taxon>
        <taxon>Lactobacillales</taxon>
        <taxon>Lactobacillaceae</taxon>
        <taxon>Liquorilactobacillus</taxon>
    </lineage>
</organism>
<dbReference type="InterPro" id="IPR011701">
    <property type="entry name" value="MFS"/>
</dbReference>
<keyword evidence="2" id="KW-0813">Transport</keyword>
<evidence type="ECO:0000256" key="4">
    <source>
        <dbReference type="ARBA" id="ARBA00022989"/>
    </source>
</evidence>
<dbReference type="PRINTS" id="PR01036">
    <property type="entry name" value="TCRTETB"/>
</dbReference>
<accession>A0A0R1Q1E2</accession>
<feature type="transmembrane region" description="Helical" evidence="6">
    <location>
        <begin position="165"/>
        <end position="186"/>
    </location>
</feature>
<feature type="transmembrane region" description="Helical" evidence="6">
    <location>
        <begin position="12"/>
        <end position="37"/>
    </location>
</feature>
<proteinExistence type="predicted"/>
<reference evidence="8 9" key="1">
    <citation type="journal article" date="2015" name="Genome Announc.">
        <title>Expanding the biotechnology potential of lactobacilli through comparative genomics of 213 strains and associated genera.</title>
        <authorList>
            <person name="Sun Z."/>
            <person name="Harris H.M."/>
            <person name="McCann A."/>
            <person name="Guo C."/>
            <person name="Argimon S."/>
            <person name="Zhang W."/>
            <person name="Yang X."/>
            <person name="Jeffery I.B."/>
            <person name="Cooney J.C."/>
            <person name="Kagawa T.F."/>
            <person name="Liu W."/>
            <person name="Song Y."/>
            <person name="Salvetti E."/>
            <person name="Wrobel A."/>
            <person name="Rasinkangas P."/>
            <person name="Parkhill J."/>
            <person name="Rea M.C."/>
            <person name="O'Sullivan O."/>
            <person name="Ritari J."/>
            <person name="Douillard F.P."/>
            <person name="Paul Ross R."/>
            <person name="Yang R."/>
            <person name="Briner A.E."/>
            <person name="Felis G.E."/>
            <person name="de Vos W.M."/>
            <person name="Barrangou R."/>
            <person name="Klaenhammer T.R."/>
            <person name="Caufield P.W."/>
            <person name="Cui Y."/>
            <person name="Zhang H."/>
            <person name="O'Toole P.W."/>
        </authorList>
    </citation>
    <scope>NUCLEOTIDE SEQUENCE [LARGE SCALE GENOMIC DNA]</scope>
    <source>
        <strain evidence="8 9">DSM 19971</strain>
    </source>
</reference>
<evidence type="ECO:0000256" key="2">
    <source>
        <dbReference type="ARBA" id="ARBA00022448"/>
    </source>
</evidence>
<dbReference type="InterPro" id="IPR020846">
    <property type="entry name" value="MFS_dom"/>
</dbReference>
<dbReference type="PANTHER" id="PTHR42718">
    <property type="entry name" value="MAJOR FACILITATOR SUPERFAMILY MULTIDRUG TRANSPORTER MFSC"/>
    <property type="match status" value="1"/>
</dbReference>
<dbReference type="RefSeq" id="WP_057736226.1">
    <property type="nucleotide sequence ID" value="NZ_AZEG01000005.1"/>
</dbReference>
<feature type="transmembrane region" description="Helical" evidence="6">
    <location>
        <begin position="49"/>
        <end position="67"/>
    </location>
</feature>
<feature type="domain" description="Major facilitator superfamily (MFS) profile" evidence="7">
    <location>
        <begin position="13"/>
        <end position="450"/>
    </location>
</feature>
<feature type="transmembrane region" description="Helical" evidence="6">
    <location>
        <begin position="79"/>
        <end position="102"/>
    </location>
</feature>
<dbReference type="GO" id="GO:0005886">
    <property type="term" value="C:plasma membrane"/>
    <property type="evidence" value="ECO:0007669"/>
    <property type="project" value="UniProtKB-SubCell"/>
</dbReference>
<evidence type="ECO:0000256" key="5">
    <source>
        <dbReference type="ARBA" id="ARBA00023136"/>
    </source>
</evidence>
<dbReference type="InterPro" id="IPR036259">
    <property type="entry name" value="MFS_trans_sf"/>
</dbReference>
<dbReference type="AlphaFoldDB" id="A0A0R1Q1E2"/>
<dbReference type="EMBL" id="AZEG01000005">
    <property type="protein sequence ID" value="KRL38268.1"/>
    <property type="molecule type" value="Genomic_DNA"/>
</dbReference>
<keyword evidence="9" id="KW-1185">Reference proteome</keyword>
<feature type="transmembrane region" description="Helical" evidence="6">
    <location>
        <begin position="353"/>
        <end position="375"/>
    </location>
</feature>
<feature type="transmembrane region" description="Helical" evidence="6">
    <location>
        <begin position="263"/>
        <end position="284"/>
    </location>
</feature>
<feature type="transmembrane region" description="Helical" evidence="6">
    <location>
        <begin position="425"/>
        <end position="445"/>
    </location>
</feature>
<name>A0A0R1Q1E2_9LACO</name>
<feature type="transmembrane region" description="Helical" evidence="6">
    <location>
        <begin position="396"/>
        <end position="413"/>
    </location>
</feature>
<feature type="transmembrane region" description="Helical" evidence="6">
    <location>
        <begin position="224"/>
        <end position="242"/>
    </location>
</feature>
<dbReference type="Proteomes" id="UP000051155">
    <property type="component" value="Unassembled WGS sequence"/>
</dbReference>
<evidence type="ECO:0000256" key="6">
    <source>
        <dbReference type="SAM" id="Phobius"/>
    </source>
</evidence>